<dbReference type="Gene3D" id="2.60.420.10">
    <property type="entry name" value="Maltose phosphorylase, domain 3"/>
    <property type="match status" value="1"/>
</dbReference>
<feature type="domain" description="Glycosyl hydrolase 94 supersandwich" evidence="3">
    <location>
        <begin position="11"/>
        <end position="295"/>
    </location>
</feature>
<dbReference type="GO" id="GO:0005975">
    <property type="term" value="P:carbohydrate metabolic process"/>
    <property type="evidence" value="ECO:0007669"/>
    <property type="project" value="InterPro"/>
</dbReference>
<proteinExistence type="predicted"/>
<dbReference type="AlphaFoldDB" id="A0A3E4U1T7"/>
<dbReference type="InterPro" id="IPR010383">
    <property type="entry name" value="Glyco_hydrolase_94_b-supersand"/>
</dbReference>
<dbReference type="SUPFAM" id="SSF48208">
    <property type="entry name" value="Six-hairpin glycosidases"/>
    <property type="match status" value="1"/>
</dbReference>
<dbReference type="Gene3D" id="2.70.98.40">
    <property type="entry name" value="Glycoside hydrolase, family 65, N-terminal domain"/>
    <property type="match status" value="1"/>
</dbReference>
<organism evidence="5 6">
    <name type="scientific">Hungatella hathewayi</name>
    <dbReference type="NCBI Taxonomy" id="154046"/>
    <lineage>
        <taxon>Bacteria</taxon>
        <taxon>Bacillati</taxon>
        <taxon>Bacillota</taxon>
        <taxon>Clostridia</taxon>
        <taxon>Lachnospirales</taxon>
        <taxon>Lachnospiraceae</taxon>
        <taxon>Hungatella</taxon>
    </lineage>
</organism>
<evidence type="ECO:0000256" key="2">
    <source>
        <dbReference type="ARBA" id="ARBA00022679"/>
    </source>
</evidence>
<accession>A0A3E4U1T7</accession>
<dbReference type="Proteomes" id="UP000261257">
    <property type="component" value="Unassembled WGS sequence"/>
</dbReference>
<sequence length="804" mass="90706">MQYGYFDDEKREYVITRPDTPAPWANYLGSPEYGAVISNNAGGYSFAKSGANGRILRYIFNNFDQPGRYIYIRDNDGRDYWSASWQPVGKDLETYQSRCRHGTAYTKIEADYSGIHSEALYYVPLNKSYEVWDLKVTNSSGSARSLNITGYAEFTNNNNYEQDQVNLQYSLFITRTAFDKDRIRQTIHGNLDGLENGEEVDNKLVLDRFFGLAGAEAASYCGDREKFIGRYHGYENPAGVMNGNLGNELSYNENGCGALTATLTLEPGETKEIAFILGMKYKDEADKILACYRNPSETCAEEFHELTAWWHGKLSHFQVKTPDASFNTMINTWNAYNCFMTFLWSRAASFIYCGLRNGYGYRDTVQDIQGIIHLAPGMAAGKIRFMLSAQVDNGGGLPLVKFTHHPGHEDTPDDDAYVQETGHPAYRADDALWLFPTIYKYVSESGDLAFIDEVILYANKGEGTVYEHLKRAVDFSMKHLGPHGMPAGLYADWNDCLRLGAEGESSFVAFQYYYAMTILRKFAGYKKDESYIAFLDEKQKQLGELIQKLCWNEDRFIRGFTEKGEVIGKRTDQEANLWLNPQSWAVISGFATDEQADKALDTVHERLNTEYGAVLMDPPYHLDAFDGALAVIYNAGVKENAGIFSQSQGWIILAEALRGHGERAFAYFKENAPAAQNDRAEIRKLEPYCYGQFTEGKASPHFGRSHVHWLTGTASTVMVGCVEGILGVRPDFGGLKIAPSIPKEWAGFEIDKDFRGKHLHITVYNPEHAESGFKKLTVNGVQMEENYIPAEMLREKTEIELYLS</sequence>
<evidence type="ECO:0000259" key="4">
    <source>
        <dbReference type="Pfam" id="PF17167"/>
    </source>
</evidence>
<gene>
    <name evidence="5" type="ORF">DXC39_23350</name>
</gene>
<dbReference type="InterPro" id="IPR011013">
    <property type="entry name" value="Gal_mutarotase_sf_dom"/>
</dbReference>
<dbReference type="InterPro" id="IPR037828">
    <property type="entry name" value="GH94N_ChBP"/>
</dbReference>
<dbReference type="InterPro" id="IPR052047">
    <property type="entry name" value="GH94_Enzymes"/>
</dbReference>
<dbReference type="SMART" id="SM01068">
    <property type="entry name" value="CBM_X"/>
    <property type="match status" value="1"/>
</dbReference>
<dbReference type="PANTHER" id="PTHR37469">
    <property type="entry name" value="CELLOBIONIC ACID PHOSPHORYLASE-RELATED"/>
    <property type="match status" value="1"/>
</dbReference>
<reference evidence="5 6" key="1">
    <citation type="submission" date="2018-08" db="EMBL/GenBank/DDBJ databases">
        <title>A genome reference for cultivated species of the human gut microbiota.</title>
        <authorList>
            <person name="Zou Y."/>
            <person name="Xue W."/>
            <person name="Luo G."/>
        </authorList>
    </citation>
    <scope>NUCLEOTIDE SEQUENCE [LARGE SCALE GENOMIC DNA]</scope>
    <source>
        <strain evidence="5 6">TF05-11AC</strain>
    </source>
</reference>
<dbReference type="EMBL" id="QSSQ01000031">
    <property type="protein sequence ID" value="RGL99358.1"/>
    <property type="molecule type" value="Genomic_DNA"/>
</dbReference>
<comment type="caution">
    <text evidence="5">The sequence shown here is derived from an EMBL/GenBank/DDBJ whole genome shotgun (WGS) entry which is preliminary data.</text>
</comment>
<dbReference type="InterPro" id="IPR037018">
    <property type="entry name" value="GH65_N"/>
</dbReference>
<dbReference type="GO" id="GO:0016757">
    <property type="term" value="F:glycosyltransferase activity"/>
    <property type="evidence" value="ECO:0007669"/>
    <property type="project" value="UniProtKB-KW"/>
</dbReference>
<dbReference type="SUPFAM" id="SSF74650">
    <property type="entry name" value="Galactose mutarotase-like"/>
    <property type="match status" value="1"/>
</dbReference>
<name>A0A3E4U1T7_9FIRM</name>
<feature type="domain" description="Glycosyl hydrolase 94 catalytic" evidence="4">
    <location>
        <begin position="309"/>
        <end position="727"/>
    </location>
</feature>
<dbReference type="InterPro" id="IPR033432">
    <property type="entry name" value="GH94_catalytic"/>
</dbReference>
<keyword evidence="1" id="KW-0328">Glycosyltransferase</keyword>
<dbReference type="Gene3D" id="1.50.10.10">
    <property type="match status" value="1"/>
</dbReference>
<dbReference type="Pfam" id="PF17167">
    <property type="entry name" value="Glyco_hydro_94"/>
    <property type="match status" value="1"/>
</dbReference>
<keyword evidence="2" id="KW-0808">Transferase</keyword>
<evidence type="ECO:0000313" key="6">
    <source>
        <dbReference type="Proteomes" id="UP000261257"/>
    </source>
</evidence>
<dbReference type="InterPro" id="IPR008928">
    <property type="entry name" value="6-hairpin_glycosidase_sf"/>
</dbReference>
<dbReference type="Gene3D" id="1.20.890.20">
    <property type="entry name" value="mpn423 like domain"/>
    <property type="match status" value="1"/>
</dbReference>
<dbReference type="RefSeq" id="WP_117623391.1">
    <property type="nucleotide sequence ID" value="NZ_QRQF01000032.1"/>
</dbReference>
<evidence type="ECO:0000256" key="1">
    <source>
        <dbReference type="ARBA" id="ARBA00022676"/>
    </source>
</evidence>
<evidence type="ECO:0000259" key="3">
    <source>
        <dbReference type="Pfam" id="PF06165"/>
    </source>
</evidence>
<dbReference type="Pfam" id="PF06165">
    <property type="entry name" value="GH94_b-supersand"/>
    <property type="match status" value="1"/>
</dbReference>
<protein>
    <submittedName>
        <fullName evidence="5">N,N'-diacetylchitobiose phosphorylase</fullName>
    </submittedName>
</protein>
<dbReference type="CDD" id="cd11755">
    <property type="entry name" value="GH94N_ChBP_like"/>
    <property type="match status" value="1"/>
</dbReference>
<dbReference type="GO" id="GO:0030246">
    <property type="term" value="F:carbohydrate binding"/>
    <property type="evidence" value="ECO:0007669"/>
    <property type="project" value="InterPro"/>
</dbReference>
<dbReference type="PANTHER" id="PTHR37469:SF3">
    <property type="entry name" value="PUTATIVE-RELATED"/>
    <property type="match status" value="1"/>
</dbReference>
<evidence type="ECO:0000313" key="5">
    <source>
        <dbReference type="EMBL" id="RGL99358.1"/>
    </source>
</evidence>
<dbReference type="InterPro" id="IPR012341">
    <property type="entry name" value="6hp_glycosidase-like_sf"/>
</dbReference>